<dbReference type="OrthoDB" id="5508346at2"/>
<sequence>MSQNRLKIKAHSLDLELTGEAAYVEDAYAAIRQVVLQRFSQTLDAHQGEGEPAPVRKRRNTQPLYRADQVKERIPPSREMADNHLHLVVCSELYHKVSVLPRPELAGTIFGALLHSECIDHVYIDEHDLAALAPHFDVGKTLWRELTRSGRAVVHGEDP</sequence>
<name>A0A328C5I3_9DELT</name>
<dbReference type="RefSeq" id="WP_111730929.1">
    <property type="nucleotide sequence ID" value="NZ_QHKO01000009.1"/>
</dbReference>
<gene>
    <name evidence="1" type="ORF">DL240_16125</name>
</gene>
<evidence type="ECO:0000313" key="1">
    <source>
        <dbReference type="EMBL" id="RAL20563.1"/>
    </source>
</evidence>
<evidence type="ECO:0000313" key="2">
    <source>
        <dbReference type="Proteomes" id="UP000249169"/>
    </source>
</evidence>
<reference evidence="1 2" key="1">
    <citation type="submission" date="2018-05" db="EMBL/GenBank/DDBJ databases">
        <title>Lujinxingia marina gen. nov. sp. nov., a new facultative anaerobic member of the class Deltaproteobacteria, and proposal of Lujinxingaceae fam. nov.</title>
        <authorList>
            <person name="Li C.-M."/>
        </authorList>
    </citation>
    <scope>NUCLEOTIDE SEQUENCE [LARGE SCALE GENOMIC DNA]</scope>
    <source>
        <strain evidence="1 2">B210</strain>
    </source>
</reference>
<keyword evidence="2" id="KW-1185">Reference proteome</keyword>
<comment type="caution">
    <text evidence="1">The sequence shown here is derived from an EMBL/GenBank/DDBJ whole genome shotgun (WGS) entry which is preliminary data.</text>
</comment>
<proteinExistence type="predicted"/>
<dbReference type="EMBL" id="QHKO01000009">
    <property type="protein sequence ID" value="RAL20563.1"/>
    <property type="molecule type" value="Genomic_DNA"/>
</dbReference>
<protein>
    <submittedName>
        <fullName evidence="1">Uncharacterized protein</fullName>
    </submittedName>
</protein>
<organism evidence="1 2">
    <name type="scientific">Lujinxingia litoralis</name>
    <dbReference type="NCBI Taxonomy" id="2211119"/>
    <lineage>
        <taxon>Bacteria</taxon>
        <taxon>Deltaproteobacteria</taxon>
        <taxon>Bradymonadales</taxon>
        <taxon>Lujinxingiaceae</taxon>
        <taxon>Lujinxingia</taxon>
    </lineage>
</organism>
<dbReference type="AlphaFoldDB" id="A0A328C5I3"/>
<accession>A0A328C5I3</accession>
<dbReference type="Proteomes" id="UP000249169">
    <property type="component" value="Unassembled WGS sequence"/>
</dbReference>